<dbReference type="GO" id="GO:0043171">
    <property type="term" value="P:peptide catabolic process"/>
    <property type="evidence" value="ECO:0007669"/>
    <property type="project" value="TreeGrafter"/>
</dbReference>
<dbReference type="Pfam" id="PF11838">
    <property type="entry name" value="ERAP1_C"/>
    <property type="match status" value="1"/>
</dbReference>
<evidence type="ECO:0000259" key="13">
    <source>
        <dbReference type="Pfam" id="PF01433"/>
    </source>
</evidence>
<comment type="cofactor">
    <cofactor evidence="10">
        <name>Zn(2+)</name>
        <dbReference type="ChEBI" id="CHEBI:29105"/>
    </cofactor>
    <text evidence="10">Binds 1 zinc ion per subunit.</text>
</comment>
<feature type="binding site" evidence="10">
    <location>
        <position position="354"/>
    </location>
    <ligand>
        <name>Zn(2+)</name>
        <dbReference type="ChEBI" id="CHEBI:29105"/>
        <note>catalytic</note>
    </ligand>
</feature>
<feature type="signal peptide" evidence="12">
    <location>
        <begin position="1"/>
        <end position="33"/>
    </location>
</feature>
<dbReference type="RefSeq" id="XP_016926236.3">
    <property type="nucleotide sequence ID" value="XM_017070747.4"/>
</dbReference>
<dbReference type="InterPro" id="IPR027268">
    <property type="entry name" value="Peptidase_M4/M1_CTD_sf"/>
</dbReference>
<name>A0AB39Z0Y5_DROSZ</name>
<evidence type="ECO:0000256" key="7">
    <source>
        <dbReference type="ARBA" id="ARBA00022833"/>
    </source>
</evidence>
<dbReference type="Pfam" id="PF01433">
    <property type="entry name" value="Peptidase_M1"/>
    <property type="match status" value="1"/>
</dbReference>
<feature type="site" description="Transition state stabilizer" evidence="11">
    <location>
        <position position="435"/>
    </location>
</feature>
<dbReference type="AlphaFoldDB" id="A0AB39Z0Y5"/>
<dbReference type="GO" id="GO:0042277">
    <property type="term" value="F:peptide binding"/>
    <property type="evidence" value="ECO:0007669"/>
    <property type="project" value="TreeGrafter"/>
</dbReference>
<evidence type="ECO:0000256" key="2">
    <source>
        <dbReference type="ARBA" id="ARBA00010136"/>
    </source>
</evidence>
<evidence type="ECO:0000256" key="9">
    <source>
        <dbReference type="ARBA" id="ARBA00023288"/>
    </source>
</evidence>
<evidence type="ECO:0000313" key="17">
    <source>
        <dbReference type="RefSeq" id="XP_016926236.3"/>
    </source>
</evidence>
<keyword evidence="7 10" id="KW-0862">Zinc</keyword>
<dbReference type="PANTHER" id="PTHR11533">
    <property type="entry name" value="PROTEASE M1 ZINC METALLOPROTEASE"/>
    <property type="match status" value="1"/>
</dbReference>
<dbReference type="InterPro" id="IPR045357">
    <property type="entry name" value="Aminopeptidase_N-like_N"/>
</dbReference>
<dbReference type="GO" id="GO:0098552">
    <property type="term" value="C:side of membrane"/>
    <property type="evidence" value="ECO:0007669"/>
    <property type="project" value="UniProtKB-KW"/>
</dbReference>
<feature type="binding site" evidence="10">
    <location>
        <position position="377"/>
    </location>
    <ligand>
        <name>Zn(2+)</name>
        <dbReference type="ChEBI" id="CHEBI:29105"/>
        <note>catalytic</note>
    </ligand>
</feature>
<dbReference type="Gene3D" id="1.10.390.10">
    <property type="entry name" value="Neutral Protease Domain 2"/>
    <property type="match status" value="1"/>
</dbReference>
<keyword evidence="12" id="KW-0732">Signal</keyword>
<feature type="chain" id="PRO_5046883277" evidence="12">
    <location>
        <begin position="34"/>
        <end position="711"/>
    </location>
</feature>
<protein>
    <submittedName>
        <fullName evidence="17">Aminopeptidase N</fullName>
    </submittedName>
</protein>
<dbReference type="InterPro" id="IPR042097">
    <property type="entry name" value="Aminopeptidase_N-like_N_sf"/>
</dbReference>
<organism evidence="16 17">
    <name type="scientific">Drosophila suzukii</name>
    <name type="common">Spotted-wing drosophila fruit fly</name>
    <dbReference type="NCBI Taxonomy" id="28584"/>
    <lineage>
        <taxon>Eukaryota</taxon>
        <taxon>Metazoa</taxon>
        <taxon>Ecdysozoa</taxon>
        <taxon>Arthropoda</taxon>
        <taxon>Hexapoda</taxon>
        <taxon>Insecta</taxon>
        <taxon>Pterygota</taxon>
        <taxon>Neoptera</taxon>
        <taxon>Endopterygota</taxon>
        <taxon>Diptera</taxon>
        <taxon>Brachycera</taxon>
        <taxon>Muscomorpha</taxon>
        <taxon>Ephydroidea</taxon>
        <taxon>Drosophilidae</taxon>
        <taxon>Drosophila</taxon>
        <taxon>Sophophora</taxon>
    </lineage>
</organism>
<keyword evidence="3" id="KW-0472">Membrane</keyword>
<keyword evidence="16" id="KW-1185">Reference proteome</keyword>
<keyword evidence="17" id="KW-0031">Aminopeptidase</keyword>
<evidence type="ECO:0000256" key="10">
    <source>
        <dbReference type="PIRSR" id="PIRSR634016-3"/>
    </source>
</evidence>
<keyword evidence="5 10" id="KW-0479">Metal-binding</keyword>
<evidence type="ECO:0000256" key="11">
    <source>
        <dbReference type="PIRSR" id="PIRSR634016-4"/>
    </source>
</evidence>
<keyword evidence="3" id="KW-0325">Glycoprotein</keyword>
<evidence type="ECO:0000313" key="16">
    <source>
        <dbReference type="Proteomes" id="UP001652628"/>
    </source>
</evidence>
<comment type="similarity">
    <text evidence="2">Belongs to the peptidase M1 family.</text>
</comment>
<dbReference type="Gene3D" id="1.25.50.20">
    <property type="match status" value="1"/>
</dbReference>
<evidence type="ECO:0000256" key="8">
    <source>
        <dbReference type="ARBA" id="ARBA00023049"/>
    </source>
</evidence>
<dbReference type="SUPFAM" id="SSF63737">
    <property type="entry name" value="Leukotriene A4 hydrolase N-terminal domain"/>
    <property type="match status" value="1"/>
</dbReference>
<feature type="binding site" evidence="10">
    <location>
        <position position="358"/>
    </location>
    <ligand>
        <name>Zn(2+)</name>
        <dbReference type="ChEBI" id="CHEBI:29105"/>
        <note>catalytic</note>
    </ligand>
</feature>
<keyword evidence="4" id="KW-0645">Protease</keyword>
<feature type="domain" description="Aminopeptidase N-like N-terminal" evidence="15">
    <location>
        <begin position="51"/>
        <end position="243"/>
    </location>
</feature>
<keyword evidence="9" id="KW-0449">Lipoprotein</keyword>
<evidence type="ECO:0000256" key="5">
    <source>
        <dbReference type="ARBA" id="ARBA00022723"/>
    </source>
</evidence>
<keyword evidence="3" id="KW-0336">GPI-anchor</keyword>
<evidence type="ECO:0000256" key="4">
    <source>
        <dbReference type="ARBA" id="ARBA00022670"/>
    </source>
</evidence>
<feature type="domain" description="ERAP1-like C-terminal" evidence="14">
    <location>
        <begin position="577"/>
        <end position="657"/>
    </location>
</feature>
<dbReference type="InterPro" id="IPR024571">
    <property type="entry name" value="ERAP1-like_C_dom"/>
</dbReference>
<dbReference type="InterPro" id="IPR050344">
    <property type="entry name" value="Peptidase_M1_aminopeptidases"/>
</dbReference>
<dbReference type="InterPro" id="IPR034016">
    <property type="entry name" value="M1_APN-typ"/>
</dbReference>
<dbReference type="GO" id="GO:0005737">
    <property type="term" value="C:cytoplasm"/>
    <property type="evidence" value="ECO:0007669"/>
    <property type="project" value="TreeGrafter"/>
</dbReference>
<dbReference type="GO" id="GO:0070006">
    <property type="term" value="F:metalloaminopeptidase activity"/>
    <property type="evidence" value="ECO:0007669"/>
    <property type="project" value="TreeGrafter"/>
</dbReference>
<dbReference type="SUPFAM" id="SSF55486">
    <property type="entry name" value="Metalloproteases ('zincins'), catalytic domain"/>
    <property type="match status" value="1"/>
</dbReference>
<dbReference type="Gene3D" id="2.60.40.1730">
    <property type="entry name" value="tricorn interacting facor f3 domain"/>
    <property type="match status" value="1"/>
</dbReference>
<dbReference type="GO" id="GO:0006508">
    <property type="term" value="P:proteolysis"/>
    <property type="evidence" value="ECO:0007669"/>
    <property type="project" value="UniProtKB-KW"/>
</dbReference>
<evidence type="ECO:0000256" key="6">
    <source>
        <dbReference type="ARBA" id="ARBA00022801"/>
    </source>
</evidence>
<gene>
    <name evidence="17" type="primary">LOC108007141</name>
</gene>
<dbReference type="GO" id="GO:0008270">
    <property type="term" value="F:zinc ion binding"/>
    <property type="evidence" value="ECO:0007669"/>
    <property type="project" value="InterPro"/>
</dbReference>
<sequence length="711" mass="81910">MLMCLSSTYEVWQQNVAVCRFLILLVLCQVACCAKIPGLYDEPRLPATITPFHYDIRMITHLENPANHKYNGFVNISLHAQKTTNQVVLHVAGVSIETKKIRLYGETSDFKLTTVKFNKKRDYMVVTFDQPLWLGKSYVLSIEFGRSMTKKLEDGYFLRHYVNAKTSEKIWYSISHFNRNLIRNTLPSFDEPGLRATFNVTMGHHKRFQSYSNMNVRAVLPNYDIQDYVWSVHEVTPSMSTHLLAFSVNNFTCRFTQAASANPVRFRTCSQSSNVRETGFVAEKAPQLLEFLDNLLKVSLPLEKIDQLVVDDFPTEDHSTKDLGLVVYHSKQILQREDGPMTRSKSLALQRIAHGMAHMWFGNLLGIDWWSDLWLTEGLTGYFETLAMDHLEPGMARRLQLRNRETSFMYESEVGGVSLVSFWPLASPEVEKHLYQKATALIGMVNGFLGNATFYDGLQRHLWQNSFASSTPDLFWRSLQLASERESVLSKNWDVRSVMDTWTRKSGYPLVTVIRNGNNVVLMQGHALNRSRTDLWWIPLTYTIDGEAFPGDLKPRAWLTPHQNRQQLDEIVPLNQWILLNLRAVGYYRVNYDEHTWQLLAATLIEDFRSIHVLNRAQIVSDIIFLWKQELVSWSTAFNVLRYIIDEDEYEPLMALVVGVTNGLWGISPDSALSIAKWLGVAGRWYAEFISYTFDKFVVKSPNLNSLDYPD</sequence>
<evidence type="ECO:0000259" key="14">
    <source>
        <dbReference type="Pfam" id="PF11838"/>
    </source>
</evidence>
<dbReference type="Gene3D" id="2.60.40.1910">
    <property type="match status" value="1"/>
</dbReference>
<accession>A0AB39Z0Y5</accession>
<dbReference type="GeneID" id="108007141"/>
<evidence type="ECO:0000256" key="3">
    <source>
        <dbReference type="ARBA" id="ARBA00022622"/>
    </source>
</evidence>
<dbReference type="Proteomes" id="UP001652628">
    <property type="component" value="Chromosome 2L"/>
</dbReference>
<evidence type="ECO:0000256" key="12">
    <source>
        <dbReference type="SAM" id="SignalP"/>
    </source>
</evidence>
<evidence type="ECO:0000256" key="1">
    <source>
        <dbReference type="ARBA" id="ARBA00004609"/>
    </source>
</evidence>
<dbReference type="GO" id="GO:0005615">
    <property type="term" value="C:extracellular space"/>
    <property type="evidence" value="ECO:0007669"/>
    <property type="project" value="TreeGrafter"/>
</dbReference>
<reference evidence="17" key="1">
    <citation type="submission" date="2025-08" db="UniProtKB">
        <authorList>
            <consortium name="RefSeq"/>
        </authorList>
    </citation>
    <scope>IDENTIFICATION</scope>
</reference>
<dbReference type="InterPro" id="IPR014782">
    <property type="entry name" value="Peptidase_M1_dom"/>
</dbReference>
<dbReference type="PANTHER" id="PTHR11533:SF253">
    <property type="entry name" value="AMINOPEPTIDASE-RELATED"/>
    <property type="match status" value="1"/>
</dbReference>
<dbReference type="GO" id="GO:0005886">
    <property type="term" value="C:plasma membrane"/>
    <property type="evidence" value="ECO:0007669"/>
    <property type="project" value="UniProtKB-SubCell"/>
</dbReference>
<comment type="subcellular location">
    <subcellularLocation>
        <location evidence="1">Cell membrane</location>
        <topology evidence="1">Lipid-anchor</topology>
        <topology evidence="1">GPI-anchor</topology>
    </subcellularLocation>
</comment>
<dbReference type="Pfam" id="PF17900">
    <property type="entry name" value="Peptidase_M1_N"/>
    <property type="match status" value="1"/>
</dbReference>
<dbReference type="InterPro" id="IPR001930">
    <property type="entry name" value="Peptidase_M1"/>
</dbReference>
<keyword evidence="6" id="KW-0378">Hydrolase</keyword>
<dbReference type="PRINTS" id="PR00756">
    <property type="entry name" value="ALADIPTASE"/>
</dbReference>
<proteinExistence type="inferred from homology"/>
<evidence type="ECO:0000259" key="15">
    <source>
        <dbReference type="Pfam" id="PF17900"/>
    </source>
</evidence>
<feature type="domain" description="Peptidase M1 membrane alanine aminopeptidase" evidence="13">
    <location>
        <begin position="282"/>
        <end position="502"/>
    </location>
</feature>
<keyword evidence="8" id="KW-0482">Metalloprotease</keyword>
<dbReference type="CDD" id="cd09601">
    <property type="entry name" value="M1_APN-Q_like"/>
    <property type="match status" value="1"/>
</dbReference>